<feature type="signal peptide" evidence="9">
    <location>
        <begin position="1"/>
        <end position="18"/>
    </location>
</feature>
<evidence type="ECO:0000256" key="1">
    <source>
        <dbReference type="ARBA" id="ARBA00000810"/>
    </source>
</evidence>
<keyword evidence="4" id="KW-0645">Protease</keyword>
<evidence type="ECO:0000256" key="5">
    <source>
        <dbReference type="ARBA" id="ARBA00022729"/>
    </source>
</evidence>
<evidence type="ECO:0000256" key="6">
    <source>
        <dbReference type="ARBA" id="ARBA00022801"/>
    </source>
</evidence>
<dbReference type="GeneID" id="7834977"/>
<comment type="similarity">
    <text evidence="2">Belongs to the peptidase C13 family.</text>
</comment>
<dbReference type="Gene3D" id="1.10.132.130">
    <property type="match status" value="1"/>
</dbReference>
<dbReference type="eggNOG" id="KOG1348">
    <property type="taxonomic scope" value="Eukaryota"/>
</dbReference>
<dbReference type="PROSITE" id="PS51257">
    <property type="entry name" value="PROKAR_LIPOPROTEIN"/>
    <property type="match status" value="1"/>
</dbReference>
<evidence type="ECO:0000256" key="8">
    <source>
        <dbReference type="PIRSR" id="PIRSR019663-1"/>
    </source>
</evidence>
<comment type="catalytic activity">
    <reaction evidence="1">
        <text>Hydrolysis of proteins and small molecule substrates at -Asn-|-Xaa- bonds.</text>
        <dbReference type="EC" id="3.4.22.34"/>
    </reaction>
</comment>
<evidence type="ECO:0000256" key="2">
    <source>
        <dbReference type="ARBA" id="ARBA00009941"/>
    </source>
</evidence>
<reference evidence="11" key="1">
    <citation type="journal article" date="2006" name="PLoS Biol.">
        <title>Macronuclear genome sequence of the ciliate Tetrahymena thermophila, a model eukaryote.</title>
        <authorList>
            <person name="Eisen J.A."/>
            <person name="Coyne R.S."/>
            <person name="Wu M."/>
            <person name="Wu D."/>
            <person name="Thiagarajan M."/>
            <person name="Wortman J.R."/>
            <person name="Badger J.H."/>
            <person name="Ren Q."/>
            <person name="Amedeo P."/>
            <person name="Jones K.M."/>
            <person name="Tallon L.J."/>
            <person name="Delcher A.L."/>
            <person name="Salzberg S.L."/>
            <person name="Silva J.C."/>
            <person name="Haas B.J."/>
            <person name="Majoros W.H."/>
            <person name="Farzad M."/>
            <person name="Carlton J.M."/>
            <person name="Smith R.K. Jr."/>
            <person name="Garg J."/>
            <person name="Pearlman R.E."/>
            <person name="Karrer K.M."/>
            <person name="Sun L."/>
            <person name="Manning G."/>
            <person name="Elde N.C."/>
            <person name="Turkewitz A.P."/>
            <person name="Asai D.J."/>
            <person name="Wilkes D.E."/>
            <person name="Wang Y."/>
            <person name="Cai H."/>
            <person name="Collins K."/>
            <person name="Stewart B.A."/>
            <person name="Lee S.R."/>
            <person name="Wilamowska K."/>
            <person name="Weinberg Z."/>
            <person name="Ruzzo W.L."/>
            <person name="Wloga D."/>
            <person name="Gaertig J."/>
            <person name="Frankel J."/>
            <person name="Tsao C.-C."/>
            <person name="Gorovsky M.A."/>
            <person name="Keeling P.J."/>
            <person name="Waller R.F."/>
            <person name="Patron N.J."/>
            <person name="Cherry J.M."/>
            <person name="Stover N.A."/>
            <person name="Krieger C.J."/>
            <person name="del Toro C."/>
            <person name="Ryder H.F."/>
            <person name="Williamson S.C."/>
            <person name="Barbeau R.A."/>
            <person name="Hamilton E.P."/>
            <person name="Orias E."/>
        </authorList>
    </citation>
    <scope>NUCLEOTIDE SEQUENCE [LARGE SCALE GENOMIC DNA]</scope>
    <source>
        <strain evidence="11">SB210</strain>
    </source>
</reference>
<evidence type="ECO:0000256" key="3">
    <source>
        <dbReference type="ARBA" id="ARBA00012628"/>
    </source>
</evidence>
<evidence type="ECO:0000313" key="11">
    <source>
        <dbReference type="Proteomes" id="UP000009168"/>
    </source>
</evidence>
<feature type="active site" evidence="8">
    <location>
        <position position="139"/>
    </location>
</feature>
<dbReference type="GO" id="GO:0051603">
    <property type="term" value="P:proteolysis involved in protein catabolic process"/>
    <property type="evidence" value="ECO:0007669"/>
    <property type="project" value="TreeGrafter"/>
</dbReference>
<dbReference type="InterPro" id="IPR046427">
    <property type="entry name" value="Legumain_prodom_sf"/>
</dbReference>
<dbReference type="InterPro" id="IPR001096">
    <property type="entry name" value="Peptidase_C13"/>
</dbReference>
<dbReference type="GO" id="GO:0006624">
    <property type="term" value="P:vacuolar protein processing"/>
    <property type="evidence" value="ECO:0007669"/>
    <property type="project" value="TreeGrafter"/>
</dbReference>
<dbReference type="PANTHER" id="PTHR12000">
    <property type="entry name" value="HEMOGLOBINASE FAMILY MEMBER"/>
    <property type="match status" value="1"/>
</dbReference>
<sequence>MNKTLIFALIGLISFVACANYSVLVAGSKGYENYRHQADVCHAYHTLVKKGFAPENIIVFLYNDVAFDKSNPFKGKLFNKPLGDDVYEGCKIDYQGEDVTPKNYMSVLTGKKSDVANIGTGRVLESTENDNVFLYFSDHGAPGIIGFPSTYMYANELISTFQIMKNQKMYNKIVYYLETCESGSMFVNLPTDLNIYAVSAASPSQSSYAAYCGIKAFVKGKLIGSCLGDLFSVNWMEQVDSEKDIDNLTLQQQFDTVSKKTKLSQVMQWGDLSFTSEPVSDFLTSSQKSLKTSLMSFFNFSSPSMRKIKDESILEHEEEDGIHNHDSLVNNRKAKISTLLHLYITSPSTQNFEKLNLELHGDQKFQNYFDQIQTRFGLQNVVLESAGSQSETNFTCYKKLVETFEAKCGKTPESQLSSLTYFYQFCQRMYKKEPNYDEMLENIC</sequence>
<dbReference type="PRINTS" id="PR00776">
    <property type="entry name" value="HEMOGLOBNASE"/>
</dbReference>
<accession>Q22P32</accession>
<dbReference type="OMA" id="NWMENTE"/>
<keyword evidence="5 9" id="KW-0732">Signal</keyword>
<keyword evidence="6" id="KW-0378">Hydrolase</keyword>
<dbReference type="Pfam" id="PF01650">
    <property type="entry name" value="Peptidase_C13"/>
    <property type="match status" value="1"/>
</dbReference>
<dbReference type="STRING" id="312017.Q22P32"/>
<dbReference type="PIRSF" id="PIRSF019663">
    <property type="entry name" value="Legumain"/>
    <property type="match status" value="1"/>
</dbReference>
<dbReference type="FunFam" id="3.40.50.1460:FF:000006">
    <property type="entry name" value="Legumain"/>
    <property type="match status" value="1"/>
</dbReference>
<dbReference type="AlphaFoldDB" id="Q22P32"/>
<dbReference type="InParanoid" id="Q22P32"/>
<dbReference type="OrthoDB" id="416370at2759"/>
<dbReference type="EMBL" id="GG662856">
    <property type="protein sequence ID" value="EAR86979.1"/>
    <property type="molecule type" value="Genomic_DNA"/>
</dbReference>
<feature type="active site" description="Nucleophile" evidence="8">
    <location>
        <position position="180"/>
    </location>
</feature>
<dbReference type="HOGENOM" id="CLU_024160_0_0_1"/>
<dbReference type="GO" id="GO:0004197">
    <property type="term" value="F:cysteine-type endopeptidase activity"/>
    <property type="evidence" value="ECO:0007669"/>
    <property type="project" value="UniProtKB-EC"/>
</dbReference>
<keyword evidence="11" id="KW-1185">Reference proteome</keyword>
<evidence type="ECO:0000256" key="7">
    <source>
        <dbReference type="ARBA" id="ARBA00022807"/>
    </source>
</evidence>
<proteinExistence type="inferred from homology"/>
<organism evidence="10 11">
    <name type="scientific">Tetrahymena thermophila (strain SB210)</name>
    <dbReference type="NCBI Taxonomy" id="312017"/>
    <lineage>
        <taxon>Eukaryota</taxon>
        <taxon>Sar</taxon>
        <taxon>Alveolata</taxon>
        <taxon>Ciliophora</taxon>
        <taxon>Intramacronucleata</taxon>
        <taxon>Oligohymenophorea</taxon>
        <taxon>Hymenostomatida</taxon>
        <taxon>Tetrahymenina</taxon>
        <taxon>Tetrahymenidae</taxon>
        <taxon>Tetrahymena</taxon>
    </lineage>
</organism>
<evidence type="ECO:0000256" key="9">
    <source>
        <dbReference type="SAM" id="SignalP"/>
    </source>
</evidence>
<dbReference type="KEGG" id="tet:TTHERM_00415600"/>
<dbReference type="FunCoup" id="Q22P32">
    <property type="interactions" value="225"/>
</dbReference>
<gene>
    <name evidence="10" type="ORF">TTHERM_00415600</name>
</gene>
<dbReference type="GO" id="GO:0005773">
    <property type="term" value="C:vacuole"/>
    <property type="evidence" value="ECO:0007669"/>
    <property type="project" value="GOC"/>
</dbReference>
<dbReference type="PANTHER" id="PTHR12000:SF42">
    <property type="entry name" value="LEGUMAIN"/>
    <property type="match status" value="1"/>
</dbReference>
<keyword evidence="7" id="KW-0788">Thiol protease</keyword>
<protein>
    <recommendedName>
        <fullName evidence="3">legumain</fullName>
        <ecNumber evidence="3">3.4.22.34</ecNumber>
    </recommendedName>
</protein>
<dbReference type="Gene3D" id="3.40.50.1460">
    <property type="match status" value="1"/>
</dbReference>
<dbReference type="Proteomes" id="UP000009168">
    <property type="component" value="Unassembled WGS sequence"/>
</dbReference>
<feature type="chain" id="PRO_5004201182" description="legumain" evidence="9">
    <location>
        <begin position="19"/>
        <end position="444"/>
    </location>
</feature>
<dbReference type="EC" id="3.4.22.34" evidence="3"/>
<evidence type="ECO:0000256" key="4">
    <source>
        <dbReference type="ARBA" id="ARBA00022670"/>
    </source>
</evidence>
<name>Q22P32_TETTS</name>
<dbReference type="RefSeq" id="XP_001007224.1">
    <property type="nucleotide sequence ID" value="XM_001007224.1"/>
</dbReference>
<evidence type="ECO:0000313" key="10">
    <source>
        <dbReference type="EMBL" id="EAR86979.1"/>
    </source>
</evidence>